<evidence type="ECO:0000313" key="3">
    <source>
        <dbReference type="Proteomes" id="UP000886595"/>
    </source>
</evidence>
<protein>
    <recommendedName>
        <fullName evidence="1">RNase H type-1 domain-containing protein</fullName>
    </recommendedName>
</protein>
<dbReference type="InterPro" id="IPR002156">
    <property type="entry name" value="RNaseH_domain"/>
</dbReference>
<feature type="domain" description="RNase H type-1" evidence="1">
    <location>
        <begin position="99"/>
        <end position="169"/>
    </location>
</feature>
<accession>A0A8X7W9S1</accession>
<dbReference type="EMBL" id="JAAMPC010000002">
    <property type="protein sequence ID" value="KAG2324628.1"/>
    <property type="molecule type" value="Genomic_DNA"/>
</dbReference>
<dbReference type="GO" id="GO:0004523">
    <property type="term" value="F:RNA-DNA hybrid ribonuclease activity"/>
    <property type="evidence" value="ECO:0007669"/>
    <property type="project" value="InterPro"/>
</dbReference>
<proteinExistence type="predicted"/>
<comment type="caution">
    <text evidence="2">The sequence shown here is derived from an EMBL/GenBank/DDBJ whole genome shotgun (WGS) entry which is preliminary data.</text>
</comment>
<dbReference type="InterPro" id="IPR052929">
    <property type="entry name" value="RNase_H-like_EbsB-rel"/>
</dbReference>
<dbReference type="Pfam" id="PF13456">
    <property type="entry name" value="RVT_3"/>
    <property type="match status" value="1"/>
</dbReference>
<dbReference type="Proteomes" id="UP000886595">
    <property type="component" value="Unassembled WGS sequence"/>
</dbReference>
<evidence type="ECO:0000259" key="1">
    <source>
        <dbReference type="Pfam" id="PF13456"/>
    </source>
</evidence>
<sequence length="244" mass="28486">MSYLLGLAKIKTGTQENKRAWPWVLWRLWKTRNEFLFEGNRRLVPEIVAKAKTDSEEWFLAQAVEKEMERDQQGFRFENRANWKPPSNGSLMCNIAFDWKRRENTLGAAWVVRDHRGIVLFHSRRSFVDVRSHEEAKMCALLWTSESMTSLKLNKVTFAGEFSEIFGAVLRPHAWPSFLFQREEFLRSLRGLSDWKVLVVCRKANRGASLIADSVHQTGLVQSYIASGHPAWLEDLFHHERHSL</sequence>
<dbReference type="OrthoDB" id="1111331at2759"/>
<gene>
    <name evidence="2" type="ORF">Bca52824_007356</name>
</gene>
<name>A0A8X7W9S1_BRACI</name>
<dbReference type="PANTHER" id="PTHR47074">
    <property type="entry name" value="BNAC02G40300D PROTEIN"/>
    <property type="match status" value="1"/>
</dbReference>
<dbReference type="PANTHER" id="PTHR47074:SF49">
    <property type="entry name" value="POLYNUCLEOTIDYL TRANSFERASE, RIBONUCLEASE H-LIKE SUPERFAMILY PROTEIN"/>
    <property type="match status" value="1"/>
</dbReference>
<reference evidence="2 3" key="1">
    <citation type="submission" date="2020-02" db="EMBL/GenBank/DDBJ databases">
        <authorList>
            <person name="Ma Q."/>
            <person name="Huang Y."/>
            <person name="Song X."/>
            <person name="Pei D."/>
        </authorList>
    </citation>
    <scope>NUCLEOTIDE SEQUENCE [LARGE SCALE GENOMIC DNA]</scope>
    <source>
        <strain evidence="2">Sxm20200214</strain>
        <tissue evidence="2">Leaf</tissue>
    </source>
</reference>
<evidence type="ECO:0000313" key="2">
    <source>
        <dbReference type="EMBL" id="KAG2324628.1"/>
    </source>
</evidence>
<organism evidence="2 3">
    <name type="scientific">Brassica carinata</name>
    <name type="common">Ethiopian mustard</name>
    <name type="synonym">Abyssinian cabbage</name>
    <dbReference type="NCBI Taxonomy" id="52824"/>
    <lineage>
        <taxon>Eukaryota</taxon>
        <taxon>Viridiplantae</taxon>
        <taxon>Streptophyta</taxon>
        <taxon>Embryophyta</taxon>
        <taxon>Tracheophyta</taxon>
        <taxon>Spermatophyta</taxon>
        <taxon>Magnoliopsida</taxon>
        <taxon>eudicotyledons</taxon>
        <taxon>Gunneridae</taxon>
        <taxon>Pentapetalae</taxon>
        <taxon>rosids</taxon>
        <taxon>malvids</taxon>
        <taxon>Brassicales</taxon>
        <taxon>Brassicaceae</taxon>
        <taxon>Brassiceae</taxon>
        <taxon>Brassica</taxon>
    </lineage>
</organism>
<keyword evidence="3" id="KW-1185">Reference proteome</keyword>
<dbReference type="GO" id="GO:0003676">
    <property type="term" value="F:nucleic acid binding"/>
    <property type="evidence" value="ECO:0007669"/>
    <property type="project" value="InterPro"/>
</dbReference>
<dbReference type="AlphaFoldDB" id="A0A8X7W9S1"/>